<protein>
    <submittedName>
        <fullName evidence="1">Uncharacterized protein</fullName>
    </submittedName>
</protein>
<keyword evidence="2" id="KW-1185">Reference proteome</keyword>
<accession>A0ABS9L5M0</accession>
<gene>
    <name evidence="1" type="ORF">LVY72_08580</name>
</gene>
<comment type="caution">
    <text evidence="1">The sequence shown here is derived from an EMBL/GenBank/DDBJ whole genome shotgun (WGS) entry which is preliminary data.</text>
</comment>
<proteinExistence type="predicted"/>
<evidence type="ECO:0000313" key="2">
    <source>
        <dbReference type="Proteomes" id="UP001165368"/>
    </source>
</evidence>
<dbReference type="Proteomes" id="UP001165368">
    <property type="component" value="Unassembled WGS sequence"/>
</dbReference>
<sequence length="76" mass="8046">MARQDVIAFSVEEADRLLNAAVEELQHLARQQNGPGILVTKTGPGQFTVELSQTVPYGLTIEALAEPAHGCTASAN</sequence>
<organism evidence="1 2">
    <name type="scientific">Arthrobacter hankyongi</name>
    <dbReference type="NCBI Taxonomy" id="2904801"/>
    <lineage>
        <taxon>Bacteria</taxon>
        <taxon>Bacillati</taxon>
        <taxon>Actinomycetota</taxon>
        <taxon>Actinomycetes</taxon>
        <taxon>Micrococcales</taxon>
        <taxon>Micrococcaceae</taxon>
        <taxon>Arthrobacter</taxon>
    </lineage>
</organism>
<dbReference type="EMBL" id="JAKLTQ010000004">
    <property type="protein sequence ID" value="MCG2621971.1"/>
    <property type="molecule type" value="Genomic_DNA"/>
</dbReference>
<reference evidence="1" key="1">
    <citation type="submission" date="2022-01" db="EMBL/GenBank/DDBJ databases">
        <authorList>
            <person name="Jo J.-H."/>
            <person name="Im W.-T."/>
        </authorList>
    </citation>
    <scope>NUCLEOTIDE SEQUENCE</scope>
    <source>
        <strain evidence="1">I2-34</strain>
    </source>
</reference>
<name>A0ABS9L5M0_9MICC</name>
<evidence type="ECO:0000313" key="1">
    <source>
        <dbReference type="EMBL" id="MCG2621971.1"/>
    </source>
</evidence>
<dbReference type="RefSeq" id="WP_237819698.1">
    <property type="nucleotide sequence ID" value="NZ_JAKLTQ010000004.1"/>
</dbReference>